<dbReference type="Pfam" id="PF02141">
    <property type="entry name" value="DENN"/>
    <property type="match status" value="1"/>
</dbReference>
<evidence type="ECO:0000256" key="3">
    <source>
        <dbReference type="SAM" id="MobiDB-lite"/>
    </source>
</evidence>
<organism evidence="6 7">
    <name type="scientific">Lasallia pustulata</name>
    <dbReference type="NCBI Taxonomy" id="136370"/>
    <lineage>
        <taxon>Eukaryota</taxon>
        <taxon>Fungi</taxon>
        <taxon>Dikarya</taxon>
        <taxon>Ascomycota</taxon>
        <taxon>Pezizomycotina</taxon>
        <taxon>Lecanoromycetes</taxon>
        <taxon>OSLEUM clade</taxon>
        <taxon>Umbilicariomycetidae</taxon>
        <taxon>Umbilicariales</taxon>
        <taxon>Umbilicariaceae</taxon>
        <taxon>Lasallia</taxon>
    </lineage>
</organism>
<dbReference type="InterPro" id="IPR005112">
    <property type="entry name" value="dDENN_dom"/>
</dbReference>
<protein>
    <submittedName>
        <fullName evidence="6">Ddenn domain-containing protein</fullName>
    </submittedName>
</protein>
<dbReference type="Pfam" id="PF03456">
    <property type="entry name" value="uDENN"/>
    <property type="match status" value="1"/>
</dbReference>
<reference evidence="7" key="1">
    <citation type="submission" date="2017-03" db="EMBL/GenBank/DDBJ databases">
        <authorList>
            <person name="Sharma R."/>
            <person name="Thines M."/>
        </authorList>
    </citation>
    <scope>NUCLEOTIDE SEQUENCE [LARGE SCALE GENOMIC DNA]</scope>
</reference>
<dbReference type="SUPFAM" id="SSF57889">
    <property type="entry name" value="Cysteine-rich domain"/>
    <property type="match status" value="1"/>
</dbReference>
<dbReference type="GO" id="GO:0031410">
    <property type="term" value="C:cytoplasmic vesicle"/>
    <property type="evidence" value="ECO:0007669"/>
    <property type="project" value="TreeGrafter"/>
</dbReference>
<dbReference type="InterPro" id="IPR005113">
    <property type="entry name" value="uDENN_dom"/>
</dbReference>
<dbReference type="InterPro" id="IPR037516">
    <property type="entry name" value="Tripartite_DENN"/>
</dbReference>
<keyword evidence="7" id="KW-1185">Reference proteome</keyword>
<dbReference type="PROSITE" id="PS50211">
    <property type="entry name" value="DENN"/>
    <property type="match status" value="1"/>
</dbReference>
<sequence length="1101" mass="121907">MAPVASSDISSAPLADWFFVSGVDSEELSWGREEDTAASCNAQAPVETTIEEDKLAEVDEGSPISPPFTPRHVKRNSYQRLSRLSDEARLSIQSISLTPESRGTDSNRSSATIRGVQVNGSGGLNDFDFDKALRKFASERDSFLSDLALSAGAVVSSRPKPRPKAQRIINEEAAGLKSGVGSIRRRISFRDMNSLKRQTSVARQASVRTSRRLSNYNSVIPNPQPLSTETNMHPLKRRFEPVLLDRYPPKGTADEARRRGSFPDYVPMFAFPNDVNIVSSDERPRSTWHGFAMTSGDNSRLHGICVIVWMPLNQKASGELERRCEEWRRDNMTDEERELASSLGERLAIERAKLSRLLARLPLVSSGSKARDSLEDEISAVEEKISLMTDLLRPVRHAAAAKIDGLTDGETGLWIPRSYGVLGRDSSLTSFWKEWLRAIIVPMTNGGILRVPPSAPKIGTWQPLERYVVNLCAEALSPISSKTQVEIAVRELRLFARKEAVNELPGSRNTDLYALFRALSIPNIVALFEFALSEARIILLSSHTSMLHLASKALIELLYPLVWSGIFIPVLPARLIQALEAPCPYIVGIERRYEKTELPEDDFVLVDLDQDEIESTTKPTPLPKQQRRKLTSLLQVAAPHHNRYGVPSGPPAYAIETYPFDAFSSENPSIFTGNAPPTSLAKFTSLNSSSFGDSSSNFASRPPVFNAFTQSKIVSQRSSDRPPTSSTAKRSSAESPGLSPTSVSFPPLPTTPVSRNDSGFALQATLREKRSGHFDMSSRRSSSFGFDRVPTLRRPSIPFSGHSSSLSMTTMATISTDSQSTFNYAPSTYAQSTLAASTIMPNVLMQPVRNTETTSWREGHCLQWRPHEDRTVCSVCEDKAEEGIYQCTGCGLGAHGRCAPQICLVCPAAFHPDQIRAAFVRCFASLFYTYRKFLLPASSDQKKAGMLYRFNMEGFLKSLPRESADYVHMLQQTQGFNEFIHERETKSVNDPAILLFDQIILSKKNRGRTSFFSKSSTTFLSNTSDHLWRSAAATPPAGRFPGDYRSIITRIPAKLDPTLMKEPRVYQGVPRINTAKARRKPIPSMLGPNGRPNGLALSPSE</sequence>
<feature type="compositionally biased region" description="Polar residues" evidence="3">
    <location>
        <begin position="709"/>
        <end position="744"/>
    </location>
</feature>
<feature type="domain" description="Phorbol-ester/DAG-type" evidence="4">
    <location>
        <begin position="859"/>
        <end position="906"/>
    </location>
</feature>
<evidence type="ECO:0000259" key="5">
    <source>
        <dbReference type="PROSITE" id="PS50211"/>
    </source>
</evidence>
<evidence type="ECO:0000313" key="6">
    <source>
        <dbReference type="EMBL" id="SLM40891.1"/>
    </source>
</evidence>
<dbReference type="InterPro" id="IPR002219">
    <property type="entry name" value="PKC_DAG/PE"/>
</dbReference>
<dbReference type="Proteomes" id="UP000192927">
    <property type="component" value="Unassembled WGS sequence"/>
</dbReference>
<dbReference type="GO" id="GO:0032483">
    <property type="term" value="P:regulation of Rab protein signal transduction"/>
    <property type="evidence" value="ECO:0007669"/>
    <property type="project" value="TreeGrafter"/>
</dbReference>
<dbReference type="SMART" id="SM00801">
    <property type="entry name" value="dDENN"/>
    <property type="match status" value="1"/>
</dbReference>
<dbReference type="InterPro" id="IPR001194">
    <property type="entry name" value="cDENN_dom"/>
</dbReference>
<dbReference type="SMART" id="SM00799">
    <property type="entry name" value="DENN"/>
    <property type="match status" value="1"/>
</dbReference>
<proteinExistence type="predicted"/>
<keyword evidence="2" id="KW-0862">Zinc</keyword>
<evidence type="ECO:0000313" key="7">
    <source>
        <dbReference type="Proteomes" id="UP000192927"/>
    </source>
</evidence>
<feature type="region of interest" description="Disordered" evidence="3">
    <location>
        <begin position="1074"/>
        <end position="1101"/>
    </location>
</feature>
<dbReference type="GO" id="GO:0046872">
    <property type="term" value="F:metal ion binding"/>
    <property type="evidence" value="ECO:0007669"/>
    <property type="project" value="UniProtKB-KW"/>
</dbReference>
<dbReference type="PROSITE" id="PS50081">
    <property type="entry name" value="ZF_DAG_PE_2"/>
    <property type="match status" value="1"/>
</dbReference>
<dbReference type="InterPro" id="IPR046349">
    <property type="entry name" value="C1-like_sf"/>
</dbReference>
<dbReference type="PANTHER" id="PTHR12296">
    <property type="entry name" value="DENN DOMAIN-CONTAINING PROTEIN 4"/>
    <property type="match status" value="1"/>
</dbReference>
<dbReference type="InterPro" id="IPR043153">
    <property type="entry name" value="DENN_C"/>
</dbReference>
<dbReference type="InterPro" id="IPR051696">
    <property type="entry name" value="DENN_Domain_GEFs"/>
</dbReference>
<keyword evidence="1" id="KW-0479">Metal-binding</keyword>
<dbReference type="Pfam" id="PF03455">
    <property type="entry name" value="dDENN"/>
    <property type="match status" value="1"/>
</dbReference>
<evidence type="ECO:0000259" key="4">
    <source>
        <dbReference type="PROSITE" id="PS50081"/>
    </source>
</evidence>
<dbReference type="Gene3D" id="3.40.50.11500">
    <property type="match status" value="1"/>
</dbReference>
<evidence type="ECO:0000256" key="1">
    <source>
        <dbReference type="ARBA" id="ARBA00022723"/>
    </source>
</evidence>
<dbReference type="SMART" id="SM00800">
    <property type="entry name" value="uDENN"/>
    <property type="match status" value="1"/>
</dbReference>
<dbReference type="AlphaFoldDB" id="A0A1W5DCW9"/>
<dbReference type="PANTHER" id="PTHR12296:SF21">
    <property type="entry name" value="DENN DOMAIN-CONTAINING PROTEIN 3"/>
    <property type="match status" value="1"/>
</dbReference>
<feature type="region of interest" description="Disordered" evidence="3">
    <location>
        <begin position="709"/>
        <end position="757"/>
    </location>
</feature>
<name>A0A1W5DCW9_9LECA</name>
<dbReference type="CDD" id="cd00029">
    <property type="entry name" value="C1"/>
    <property type="match status" value="1"/>
</dbReference>
<dbReference type="EMBL" id="FWEW01003742">
    <property type="protein sequence ID" value="SLM40891.1"/>
    <property type="molecule type" value="Genomic_DNA"/>
</dbReference>
<accession>A0A1W5DCW9</accession>
<evidence type="ECO:0000256" key="2">
    <source>
        <dbReference type="ARBA" id="ARBA00022833"/>
    </source>
</evidence>
<feature type="domain" description="UDENN" evidence="5">
    <location>
        <begin position="224"/>
        <end position="991"/>
    </location>
</feature>